<dbReference type="Proteomes" id="UP000285301">
    <property type="component" value="Unassembled WGS sequence"/>
</dbReference>
<protein>
    <submittedName>
        <fullName evidence="4">Zonadhesin-like protein</fullName>
    </submittedName>
</protein>
<dbReference type="SUPFAM" id="SSF57567">
    <property type="entry name" value="Serine protease inhibitors"/>
    <property type="match status" value="2"/>
</dbReference>
<dbReference type="OrthoDB" id="6236007at2759"/>
<accession>A0A3S3P9L2</accession>
<organism evidence="4 5">
    <name type="scientific">Dinothrombium tinctorium</name>
    <dbReference type="NCBI Taxonomy" id="1965070"/>
    <lineage>
        <taxon>Eukaryota</taxon>
        <taxon>Metazoa</taxon>
        <taxon>Ecdysozoa</taxon>
        <taxon>Arthropoda</taxon>
        <taxon>Chelicerata</taxon>
        <taxon>Arachnida</taxon>
        <taxon>Acari</taxon>
        <taxon>Acariformes</taxon>
        <taxon>Trombidiformes</taxon>
        <taxon>Prostigmata</taxon>
        <taxon>Anystina</taxon>
        <taxon>Parasitengona</taxon>
        <taxon>Trombidioidea</taxon>
        <taxon>Trombidiidae</taxon>
        <taxon>Dinothrombium</taxon>
    </lineage>
</organism>
<evidence type="ECO:0000259" key="3">
    <source>
        <dbReference type="Pfam" id="PF01826"/>
    </source>
</evidence>
<dbReference type="PANTHER" id="PTHR23259:SF70">
    <property type="entry name" value="ACCESSORY GLAND PROTEIN ACP62F-RELATED"/>
    <property type="match status" value="1"/>
</dbReference>
<gene>
    <name evidence="4" type="ORF">B4U79_18178</name>
</gene>
<dbReference type="GO" id="GO:0030414">
    <property type="term" value="F:peptidase inhibitor activity"/>
    <property type="evidence" value="ECO:0007669"/>
    <property type="project" value="UniProtKB-KW"/>
</dbReference>
<dbReference type="CDD" id="cd19941">
    <property type="entry name" value="TIL"/>
    <property type="match status" value="1"/>
</dbReference>
<dbReference type="Gene3D" id="2.10.25.10">
    <property type="entry name" value="Laminin"/>
    <property type="match status" value="2"/>
</dbReference>
<evidence type="ECO:0000313" key="4">
    <source>
        <dbReference type="EMBL" id="RWS08178.1"/>
    </source>
</evidence>
<dbReference type="InterPro" id="IPR036084">
    <property type="entry name" value="Ser_inhib-like_sf"/>
</dbReference>
<keyword evidence="5" id="KW-1185">Reference proteome</keyword>
<dbReference type="EMBL" id="NCKU01003098">
    <property type="protein sequence ID" value="RWS08178.1"/>
    <property type="molecule type" value="Genomic_DNA"/>
</dbReference>
<proteinExistence type="predicted"/>
<reference evidence="4 5" key="1">
    <citation type="journal article" date="2018" name="Gigascience">
        <title>Genomes of trombidid mites reveal novel predicted allergens and laterally-transferred genes associated with secondary metabolism.</title>
        <authorList>
            <person name="Dong X."/>
            <person name="Chaisiri K."/>
            <person name="Xia D."/>
            <person name="Armstrong S.D."/>
            <person name="Fang Y."/>
            <person name="Donnelly M.J."/>
            <person name="Kadowaki T."/>
            <person name="McGarry J.W."/>
            <person name="Darby A.C."/>
            <person name="Makepeace B.L."/>
        </authorList>
    </citation>
    <scope>NUCLEOTIDE SEQUENCE [LARGE SCALE GENOMIC DNA]</scope>
    <source>
        <strain evidence="4">UoL-WK</strain>
    </source>
</reference>
<keyword evidence="2" id="KW-1015">Disulfide bond</keyword>
<feature type="domain" description="TIL" evidence="3">
    <location>
        <begin position="27"/>
        <end position="89"/>
    </location>
</feature>
<keyword evidence="1" id="KW-0646">Protease inhibitor</keyword>
<sequence>MDCVCDDGYVKSDEGDCILSQFCASKCKKNEVFKLCPTACLIHCGNINNSHHSCIEDTRDDHDCVADCVCRQGLIRDFVTNSCVARENCTFLHSSTVDPYPCPPNEHFEEIGPTFEKYCHQPPSSVQTALPLPSSQTRNTRSGCFCNENYVRLGPNAICIPENECHIMLRYAN</sequence>
<comment type="caution">
    <text evidence="4">The sequence shown here is derived from an EMBL/GenBank/DDBJ whole genome shotgun (WGS) entry which is preliminary data.</text>
</comment>
<name>A0A3S3P9L2_9ACAR</name>
<dbReference type="Pfam" id="PF01826">
    <property type="entry name" value="TIL"/>
    <property type="match status" value="1"/>
</dbReference>
<dbReference type="InterPro" id="IPR002919">
    <property type="entry name" value="TIL_dom"/>
</dbReference>
<dbReference type="PANTHER" id="PTHR23259">
    <property type="entry name" value="RIDDLE"/>
    <property type="match status" value="1"/>
</dbReference>
<dbReference type="AlphaFoldDB" id="A0A3S3P9L2"/>
<evidence type="ECO:0000313" key="5">
    <source>
        <dbReference type="Proteomes" id="UP000285301"/>
    </source>
</evidence>
<evidence type="ECO:0000256" key="2">
    <source>
        <dbReference type="ARBA" id="ARBA00023157"/>
    </source>
</evidence>
<dbReference type="InterPro" id="IPR051368">
    <property type="entry name" value="SerProtInhib-TIL_Domain"/>
</dbReference>
<evidence type="ECO:0000256" key="1">
    <source>
        <dbReference type="ARBA" id="ARBA00022690"/>
    </source>
</evidence>